<dbReference type="InterPro" id="IPR012349">
    <property type="entry name" value="Split_barrel_FMN-bd"/>
</dbReference>
<organism evidence="3 4">
    <name type="scientific">Streptomyces macrosporus</name>
    <dbReference type="NCBI Taxonomy" id="44032"/>
    <lineage>
        <taxon>Bacteria</taxon>
        <taxon>Bacillati</taxon>
        <taxon>Actinomycetota</taxon>
        <taxon>Actinomycetes</taxon>
        <taxon>Kitasatosporales</taxon>
        <taxon>Streptomycetaceae</taxon>
        <taxon>Streptomyces</taxon>
    </lineage>
</organism>
<dbReference type="Pfam" id="PF12900">
    <property type="entry name" value="Pyridox_ox_2"/>
    <property type="match status" value="1"/>
</dbReference>
<name>A0ABP5WSA8_9ACTN</name>
<evidence type="ECO:0000313" key="4">
    <source>
        <dbReference type="Proteomes" id="UP001501638"/>
    </source>
</evidence>
<comment type="caution">
    <text evidence="3">The sequence shown here is derived from an EMBL/GenBank/DDBJ whole genome shotgun (WGS) entry which is preliminary data.</text>
</comment>
<feature type="region of interest" description="Disordered" evidence="1">
    <location>
        <begin position="1"/>
        <end position="23"/>
    </location>
</feature>
<dbReference type="PROSITE" id="PS50943">
    <property type="entry name" value="HTH_CROC1"/>
    <property type="match status" value="1"/>
</dbReference>
<accession>A0ABP5WSA8</accession>
<dbReference type="Pfam" id="PF01381">
    <property type="entry name" value="HTH_3"/>
    <property type="match status" value="1"/>
</dbReference>
<sequence length="225" mass="24090">MSDRASDRTSREPSDPGDIGRRVALQRERLGLTREEAASLAGMAPGYLAYLEEHPASPSGPALLRLAAALETSVDWLRGGGTGRPPGRGVPAHHPELRELDPDECRAHLSTHGVGRVAVTTSEGPAIVPLNYQVVDDEIVFRTAPDATPAAAVGHEVAFEVDHVDEAFRRGWSVLVVGPARAAGEEEAARLADLTPYGPWAGGERDLWVIIRPERITGRRIHTGG</sequence>
<dbReference type="InterPro" id="IPR024747">
    <property type="entry name" value="Pyridox_Oxase-rel"/>
</dbReference>
<dbReference type="SMART" id="SM00530">
    <property type="entry name" value="HTH_XRE"/>
    <property type="match status" value="1"/>
</dbReference>
<feature type="domain" description="HTH cro/C1-type" evidence="2">
    <location>
        <begin position="23"/>
        <end position="77"/>
    </location>
</feature>
<dbReference type="InterPro" id="IPR010982">
    <property type="entry name" value="Lambda_DNA-bd_dom_sf"/>
</dbReference>
<evidence type="ECO:0000256" key="1">
    <source>
        <dbReference type="SAM" id="MobiDB-lite"/>
    </source>
</evidence>
<dbReference type="CDD" id="cd00093">
    <property type="entry name" value="HTH_XRE"/>
    <property type="match status" value="1"/>
</dbReference>
<evidence type="ECO:0000313" key="3">
    <source>
        <dbReference type="EMBL" id="GAA2434800.1"/>
    </source>
</evidence>
<dbReference type="Gene3D" id="1.10.260.40">
    <property type="entry name" value="lambda repressor-like DNA-binding domains"/>
    <property type="match status" value="1"/>
</dbReference>
<dbReference type="EMBL" id="BAAASZ010000017">
    <property type="protein sequence ID" value="GAA2434800.1"/>
    <property type="molecule type" value="Genomic_DNA"/>
</dbReference>
<dbReference type="InterPro" id="IPR001387">
    <property type="entry name" value="Cro/C1-type_HTH"/>
</dbReference>
<dbReference type="SUPFAM" id="SSF50475">
    <property type="entry name" value="FMN-binding split barrel"/>
    <property type="match status" value="1"/>
</dbReference>
<gene>
    <name evidence="3" type="ORF">GCM10010405_17280</name>
</gene>
<dbReference type="Proteomes" id="UP001501638">
    <property type="component" value="Unassembled WGS sequence"/>
</dbReference>
<dbReference type="Gene3D" id="2.30.110.10">
    <property type="entry name" value="Electron Transport, Fmn-binding Protein, Chain A"/>
    <property type="match status" value="1"/>
</dbReference>
<protein>
    <recommendedName>
        <fullName evidence="2">HTH cro/C1-type domain-containing protein</fullName>
    </recommendedName>
</protein>
<proteinExistence type="predicted"/>
<reference evidence="4" key="1">
    <citation type="journal article" date="2019" name="Int. J. Syst. Evol. Microbiol.">
        <title>The Global Catalogue of Microorganisms (GCM) 10K type strain sequencing project: providing services to taxonomists for standard genome sequencing and annotation.</title>
        <authorList>
            <consortium name="The Broad Institute Genomics Platform"/>
            <consortium name="The Broad Institute Genome Sequencing Center for Infectious Disease"/>
            <person name="Wu L."/>
            <person name="Ma J."/>
        </authorList>
    </citation>
    <scope>NUCLEOTIDE SEQUENCE [LARGE SCALE GENOMIC DNA]</scope>
    <source>
        <strain evidence="4">JCM 6305</strain>
    </source>
</reference>
<keyword evidence="4" id="KW-1185">Reference proteome</keyword>
<evidence type="ECO:0000259" key="2">
    <source>
        <dbReference type="PROSITE" id="PS50943"/>
    </source>
</evidence>
<dbReference type="SUPFAM" id="SSF47413">
    <property type="entry name" value="lambda repressor-like DNA-binding domains"/>
    <property type="match status" value="1"/>
</dbReference>